<sequence length="313" mass="35439">MEKRIMHIISGMLLVVALLSMTGCGKSGHAESQRTDTGTDAGMQTYSVYYMNQKWTEFSVYDTKIDQLESTENVIDKLMNLLISTEDEQLYKIPVADGMTYQRYSYDGKGLVTIMFNLDYDTAENYQILLCKMAFTKTLCQVNGISGVSFELSDLIGEKKVDTSVYNAESFSTIGDNFMEASYSVTIYTPDNTGKRLDKQTTEIDALSYKAPEEQIMEALRNSQEWKSPIDKDVDILDIYVLDRVCYVNFSKTFLDHVGDYDDKVIIYSLVDSLTELSDVDGVVFEVEGSQDLVYGENLDFSETYTANYSMCN</sequence>
<dbReference type="AlphaFoldDB" id="A0A8I0DUG8"/>
<dbReference type="Proteomes" id="UP000615234">
    <property type="component" value="Unassembled WGS sequence"/>
</dbReference>
<evidence type="ECO:0000313" key="2">
    <source>
        <dbReference type="EMBL" id="MBC5663459.1"/>
    </source>
</evidence>
<accession>A0A8I0DUG8</accession>
<proteinExistence type="predicted"/>
<evidence type="ECO:0000313" key="3">
    <source>
        <dbReference type="Proteomes" id="UP000615234"/>
    </source>
</evidence>
<gene>
    <name evidence="2" type="ORF">H8S09_11355</name>
</gene>
<comment type="caution">
    <text evidence="2">The sequence shown here is derived from an EMBL/GenBank/DDBJ whole genome shotgun (WGS) entry which is preliminary data.</text>
</comment>
<name>A0A8I0DUG8_9FIRM</name>
<dbReference type="SMART" id="SM00909">
    <property type="entry name" value="Germane"/>
    <property type="match status" value="1"/>
</dbReference>
<protein>
    <submittedName>
        <fullName evidence="2">GerMN domain-containing protein</fullName>
    </submittedName>
</protein>
<evidence type="ECO:0000259" key="1">
    <source>
        <dbReference type="SMART" id="SM00909"/>
    </source>
</evidence>
<dbReference type="EMBL" id="JACOOX010000006">
    <property type="protein sequence ID" value="MBC5663459.1"/>
    <property type="molecule type" value="Genomic_DNA"/>
</dbReference>
<organism evidence="2 3">
    <name type="scientific">Coprococcus hominis</name>
    <name type="common">ex Liu et al. 2022</name>
    <dbReference type="NCBI Taxonomy" id="2763039"/>
    <lineage>
        <taxon>Bacteria</taxon>
        <taxon>Bacillati</taxon>
        <taxon>Bacillota</taxon>
        <taxon>Clostridia</taxon>
        <taxon>Lachnospirales</taxon>
        <taxon>Lachnospiraceae</taxon>
        <taxon>Coprococcus</taxon>
    </lineage>
</organism>
<dbReference type="InterPro" id="IPR019606">
    <property type="entry name" value="GerMN"/>
</dbReference>
<dbReference type="Pfam" id="PF10646">
    <property type="entry name" value="Germane"/>
    <property type="match status" value="1"/>
</dbReference>
<dbReference type="RefSeq" id="WP_117808805.1">
    <property type="nucleotide sequence ID" value="NZ_JACOOX010000006.1"/>
</dbReference>
<reference evidence="2 3" key="1">
    <citation type="submission" date="2020-08" db="EMBL/GenBank/DDBJ databases">
        <title>Genome public.</title>
        <authorList>
            <person name="Liu C."/>
            <person name="Sun Q."/>
        </authorList>
    </citation>
    <scope>NUCLEOTIDE SEQUENCE [LARGE SCALE GENOMIC DNA]</scope>
    <source>
        <strain evidence="2 3">NSJ-10</strain>
    </source>
</reference>
<keyword evidence="3" id="KW-1185">Reference proteome</keyword>
<feature type="domain" description="GerMN" evidence="1">
    <location>
        <begin position="213"/>
        <end position="296"/>
    </location>
</feature>
<dbReference type="PROSITE" id="PS51257">
    <property type="entry name" value="PROKAR_LIPOPROTEIN"/>
    <property type="match status" value="1"/>
</dbReference>